<dbReference type="InterPro" id="IPR026645">
    <property type="entry name" value="Dermatopontin"/>
</dbReference>
<evidence type="ECO:0000256" key="5">
    <source>
        <dbReference type="ARBA" id="ARBA00023157"/>
    </source>
</evidence>
<protein>
    <recommendedName>
        <fullName evidence="9">Phosphatidylinositol-specific phospholipase C X domain-containing protein</fullName>
    </recommendedName>
</protein>
<evidence type="ECO:0000256" key="6">
    <source>
        <dbReference type="SAM" id="SignalP"/>
    </source>
</evidence>
<dbReference type="PROSITE" id="PS50007">
    <property type="entry name" value="PIPLC_X_DOMAIN"/>
    <property type="match status" value="1"/>
</dbReference>
<keyword evidence="5" id="KW-1015">Disulfide bond</keyword>
<dbReference type="SUPFAM" id="SSF69318">
    <property type="entry name" value="Integrin alpha N-terminal domain"/>
    <property type="match status" value="2"/>
</dbReference>
<evidence type="ECO:0000256" key="4">
    <source>
        <dbReference type="ARBA" id="ARBA00022729"/>
    </source>
</evidence>
<comment type="subcellular location">
    <subcellularLocation>
        <location evidence="1">Secreted</location>
    </subcellularLocation>
</comment>
<dbReference type="Pfam" id="PF05630">
    <property type="entry name" value="NPP1"/>
    <property type="match status" value="1"/>
</dbReference>
<keyword evidence="4 6" id="KW-0732">Signal</keyword>
<dbReference type="SUPFAM" id="SSF51695">
    <property type="entry name" value="PLC-like phosphodiesterases"/>
    <property type="match status" value="1"/>
</dbReference>
<name>A0AAD3HF91_9STRA</name>
<proteinExistence type="inferred from homology"/>
<dbReference type="InterPro" id="IPR017946">
    <property type="entry name" value="PLC-like_Pdiesterase_TIM-brl"/>
</dbReference>
<evidence type="ECO:0000313" key="7">
    <source>
        <dbReference type="EMBL" id="GFH61742.1"/>
    </source>
</evidence>
<gene>
    <name evidence="7" type="ORF">CTEN210_18218</name>
</gene>
<comment type="caution">
    <text evidence="7">The sequence shown here is derived from an EMBL/GenBank/DDBJ whole genome shotgun (WGS) entry which is preliminary data.</text>
</comment>
<evidence type="ECO:0008006" key="9">
    <source>
        <dbReference type="Google" id="ProtNLM"/>
    </source>
</evidence>
<dbReference type="Proteomes" id="UP001054902">
    <property type="component" value="Unassembled WGS sequence"/>
</dbReference>
<comment type="similarity">
    <text evidence="2">Belongs to the dermatopontin family.</text>
</comment>
<evidence type="ECO:0000313" key="8">
    <source>
        <dbReference type="Proteomes" id="UP001054902"/>
    </source>
</evidence>
<feature type="chain" id="PRO_5042245416" description="Phosphatidylinositol-specific phospholipase C X domain-containing protein" evidence="6">
    <location>
        <begin position="28"/>
        <end position="1857"/>
    </location>
</feature>
<dbReference type="PANTHER" id="PTHR33657:SF6">
    <property type="entry name" value="SECRETED PROTEIN"/>
    <property type="match status" value="1"/>
</dbReference>
<sequence>MFHNKLLIRTFLASYALLSHCFDSVNADARILVEEQNQNDLEGKKGHVKNPKNLRRVQEWEYTGENSNSFDREDGRSDNATSFLDEIPTDFAKESIGDESWGEYPIHNTTMDYIPMSTLDVCMLNSESELYQDANGTAISRIPVTKEAFNAGIFLEDTTESICDGKNGSMKPHCKKFGHQFCGLCVFSTSLFEESAFYNVLPMEIPKCRNEISNIAETCKVKDCHEVLSSSLEWSVDTGIGSKTSTESEGNDERKLLSSNSVLGNNKARWISALGSNLGEQLSKEVTLRDFVLPGSHNSAASKMGGDVFCDDNGVAGFSSFNANQVARCQSLSLMDQLEQGIRYLDLRVVDAANFFGVKYPLHHRYLAKGPDGNVNTMEKALKTVSEFLDRNPNEFVVARMKGSECDFFDFSYGGWKDEFRRLSKIIGRIEEYTDDVLGFNLSQLRGKFFVDIERFREELYFESTGVDGKEYGIGDGNPFEVVRAMRDEGFPNKSGKFNVWSFFPAASGSQLAWTAGFFTHDGIEDWDANFQKHVWLMHTLIAHEGKHVNAIQRDFATRRKNIYHVATQLTLYRVFEKVRFKKPWLDTVVTHEWVNEWDQKFEHRCPKGWILGGLQSQHDNDKEDRLWKFQCKKVDWLENKSLWWDHNQRKWRSDLHDIIWYKKSETGTDWDETFDLGWSNCRNAITGIGGRHSNHHEDRRFWFYRSIVKGSHSDKCQWTGWINQFDQLMDTSVANNKYIGQIHSVHDNGKEDRRFKLCLCTKYQSEKVDNYDYNREWRVEKHPRLLADVNGDGKLDIVGFGGSKVIVTLAAPYGGFETPKVMMDKFTYNTGWRVEKHPRFLADVNGDGRADIVGCYDDGVWVALSYGTGFTTPEKKINNFGFDNGWTMESHPRFVTDMNGDGKADVVGFGHHGVYVAFANGSGFDAPKYVIKDVFNQGSGWDVKKHPRFLEDVNGDGKKDIIGFGNYGVYVSYSNANGGWDASKRVIENYGYNQDWRIEKHERFIGDVNGDGKLDVVGLGGSKVVVTLGGENGVFGTPTVWGQGGMVSDEGWTPEKFPRFLVDMNGDGRADIVGFGNYGVYVSFSFGVFTGPMKIYDGFGYEGGGWRVEKHPRLVADVNGDGRAELVGFGGSATAEDGLVSRAKQQAGDLERDLFEELETKMDLFPERTDGKKAGGLRGLQNLTLNELSTEDLTGEGNPNPVFDSLGEDNILRNLDIEEDNVIPSTLTQLKIKHPEIASLVKKYYPLFDFDNDGCLPAAAIGRDGSKNGGLKPKGSYGGQCRSSNFMKRSNTYYRWAPIKGKGTIIMFALYFEKDQATLLGGGHRHDWEDVIIWIDENNNPKKVYWSAHGYYTGKNWADVPKQDSHPKIVYHKGGLGTRSFRLAKGFEVISTKAENPYGIWVVPPLVGWYEMTGNGLSNYQMRTKLNSFDYGGAHCGFKDGRFKTQIERAMGNEIDMSQIIFRPPEPIKVNNFGYDQGWRVEKHPRLLADVNGDGKLDIVGFGGSGVVVSTGGIAIQMLDTFGYNDGWRTEEFPRFLADMNGDGQADIVGFGAAGVYVAYSSVRTAEAFSAQTEAGYGDEWEIPYFHDSKKVVDNFGTDNGWRVDMHPRFVTDMNGDGKADIVGFGHYGVYVAYSNGWSFGEPKYVIKDFFCKGSGWDVAKHPRFLEDVNGDRKKDIIGFYDDGMYVSYSNANGGFDAPKRVIDNFGTDKGWSVDMHPRFVTDVNGDGKADFIGFGGNHVFVAYSNGNGFAPFKIVSNGFVYGKGWRVEKHPRFVEDVNGDGKKDIIGIGNYGMYVSYSNADGGFDAPKKINDSFGYNDGWRIEKHPRFVADVNGNGKADIVVFDNSGVFIIPLAK</sequence>
<dbReference type="GO" id="GO:0006629">
    <property type="term" value="P:lipid metabolic process"/>
    <property type="evidence" value="ECO:0007669"/>
    <property type="project" value="InterPro"/>
</dbReference>
<dbReference type="CDD" id="cd08557">
    <property type="entry name" value="PI-PLCc_bacteria_like"/>
    <property type="match status" value="1"/>
</dbReference>
<evidence type="ECO:0000256" key="1">
    <source>
        <dbReference type="ARBA" id="ARBA00004613"/>
    </source>
</evidence>
<organism evidence="7 8">
    <name type="scientific">Chaetoceros tenuissimus</name>
    <dbReference type="NCBI Taxonomy" id="426638"/>
    <lineage>
        <taxon>Eukaryota</taxon>
        <taxon>Sar</taxon>
        <taxon>Stramenopiles</taxon>
        <taxon>Ochrophyta</taxon>
        <taxon>Bacillariophyta</taxon>
        <taxon>Coscinodiscophyceae</taxon>
        <taxon>Chaetocerotophycidae</taxon>
        <taxon>Chaetocerotales</taxon>
        <taxon>Chaetocerotaceae</taxon>
        <taxon>Chaetoceros</taxon>
    </lineage>
</organism>
<dbReference type="GO" id="GO:0008081">
    <property type="term" value="F:phosphoric diester hydrolase activity"/>
    <property type="evidence" value="ECO:0007669"/>
    <property type="project" value="InterPro"/>
</dbReference>
<reference evidence="7 8" key="1">
    <citation type="journal article" date="2021" name="Sci. Rep.">
        <title>The genome of the diatom Chaetoceros tenuissimus carries an ancient integrated fragment of an extant virus.</title>
        <authorList>
            <person name="Hongo Y."/>
            <person name="Kimura K."/>
            <person name="Takaki Y."/>
            <person name="Yoshida Y."/>
            <person name="Baba S."/>
            <person name="Kobayashi G."/>
            <person name="Nagasaki K."/>
            <person name="Hano T."/>
            <person name="Tomaru Y."/>
        </authorList>
    </citation>
    <scope>NUCLEOTIDE SEQUENCE [LARGE SCALE GENOMIC DNA]</scope>
    <source>
        <strain evidence="7 8">NIES-3715</strain>
    </source>
</reference>
<dbReference type="Pfam" id="PF14704">
    <property type="entry name" value="DERM"/>
    <property type="match status" value="1"/>
</dbReference>
<keyword evidence="3" id="KW-0964">Secreted</keyword>
<dbReference type="Pfam" id="PF13517">
    <property type="entry name" value="FG-GAP_3"/>
    <property type="match status" value="3"/>
</dbReference>
<evidence type="ECO:0000256" key="3">
    <source>
        <dbReference type="ARBA" id="ARBA00022525"/>
    </source>
</evidence>
<dbReference type="GO" id="GO:0005576">
    <property type="term" value="C:extracellular region"/>
    <property type="evidence" value="ECO:0007669"/>
    <property type="project" value="UniProtKB-SubCell"/>
</dbReference>
<accession>A0AAD3HF91</accession>
<keyword evidence="8" id="KW-1185">Reference proteome</keyword>
<dbReference type="InterPro" id="IPR028994">
    <property type="entry name" value="Integrin_alpha_N"/>
</dbReference>
<dbReference type="InterPro" id="IPR008701">
    <property type="entry name" value="NPP1"/>
</dbReference>
<evidence type="ECO:0000256" key="2">
    <source>
        <dbReference type="ARBA" id="ARBA00008712"/>
    </source>
</evidence>
<feature type="signal peptide" evidence="6">
    <location>
        <begin position="1"/>
        <end position="27"/>
    </location>
</feature>
<dbReference type="InterPro" id="IPR013517">
    <property type="entry name" value="FG-GAP"/>
</dbReference>
<dbReference type="Gene3D" id="3.20.20.190">
    <property type="entry name" value="Phosphatidylinositol (PI) phosphodiesterase"/>
    <property type="match status" value="1"/>
</dbReference>
<dbReference type="PANTHER" id="PTHR33657">
    <property type="entry name" value="DOMAIN PROTEIN, PUTATIVE (AFU_ORTHOLOGUE AFUA_5G00600)-RELATED"/>
    <property type="match status" value="1"/>
</dbReference>
<dbReference type="EMBL" id="BLLK01000075">
    <property type="protein sequence ID" value="GFH61742.1"/>
    <property type="molecule type" value="Genomic_DNA"/>
</dbReference>